<dbReference type="InterPro" id="IPR050561">
    <property type="entry name" value="PTP"/>
</dbReference>
<feature type="compositionally biased region" description="Low complexity" evidence="1">
    <location>
        <begin position="1088"/>
        <end position="1112"/>
    </location>
</feature>
<dbReference type="Gene3D" id="3.90.190.10">
    <property type="entry name" value="Protein tyrosine phosphatase superfamily"/>
    <property type="match status" value="3"/>
</dbReference>
<dbReference type="SUPFAM" id="SSF52799">
    <property type="entry name" value="(Phosphotyrosine protein) phosphatases II"/>
    <property type="match status" value="2"/>
</dbReference>
<evidence type="ECO:0008006" key="4">
    <source>
        <dbReference type="Google" id="ProtNLM"/>
    </source>
</evidence>
<accession>A0AAW1TGE0</accession>
<evidence type="ECO:0000313" key="3">
    <source>
        <dbReference type="Proteomes" id="UP001485043"/>
    </source>
</evidence>
<evidence type="ECO:0000313" key="2">
    <source>
        <dbReference type="EMBL" id="KAK9867936.1"/>
    </source>
</evidence>
<feature type="compositionally biased region" description="Acidic residues" evidence="1">
    <location>
        <begin position="455"/>
        <end position="465"/>
    </location>
</feature>
<protein>
    <recommendedName>
        <fullName evidence="4">Paladin</fullName>
    </recommendedName>
</protein>
<evidence type="ECO:0000256" key="1">
    <source>
        <dbReference type="SAM" id="MobiDB-lite"/>
    </source>
</evidence>
<feature type="compositionally biased region" description="Polar residues" evidence="1">
    <location>
        <begin position="769"/>
        <end position="778"/>
    </location>
</feature>
<organism evidence="2 3">
    <name type="scientific">Apatococcus fuscideae</name>
    <dbReference type="NCBI Taxonomy" id="2026836"/>
    <lineage>
        <taxon>Eukaryota</taxon>
        <taxon>Viridiplantae</taxon>
        <taxon>Chlorophyta</taxon>
        <taxon>core chlorophytes</taxon>
        <taxon>Trebouxiophyceae</taxon>
        <taxon>Chlorellales</taxon>
        <taxon>Chlorellaceae</taxon>
        <taxon>Apatococcus</taxon>
    </lineage>
</organism>
<sequence length="1497" mass="165304">MPSANGTETRPCPAVPVDQVVATRRGEVLIKSTILKSDHFPGCQNKKLLPLLDGAPNFRQVPGLPVYGVAIPTVAGVKRVLDVLGAQQGKRPVKWFNMREEPVLYINGNPYVVREASKPFANLEITGIDRSRVEDMETRLRADVLREAEQYNGQVLLAHENDDFQVIEEWEPVNTANVQTPLDVYKCLNEEGYSLEYLRVPVTDEKAPKERDFVVLQRRIWDKPPDTALIFNCQMGRGRTTTGMIIASLLLLRQHTSTLPSNSQEGLPLWFAAKPAVEDVPKAAASTGDELKDGKYGVVRSLLRVLEGGTTSKEIVDHVIDACSAMQNLREAITGYRSRLTHESSEDKRNALLHVCLEYLERYYVLIAYAAYLFDPNFDPDNPEQPSFGQWIKTRPELRSVLQRMLRRNPLAALALHRPTRAPQGSSMPSLLEDSASPRPGKPYRSSSLNRPEGASDDEDAEAEDEMASLIAHRTGMVLGAHTILKEDHFPGCQSPKLPEVVQGAPNFRGAQGFNVYGSALPTTDGIRRTLQQVNCQPGSQQSNGENARALWYNMREEPVVYINGRPFVLREEERPFKNMQEYTGIDARRLEQMELRLKADVLREMTGFGGQVLVAHETSGNSGGSIIRGSIVDEFERISGPESIQTPREVYEALRGEGYKCDYYRVPLTDGTAPKEVAFDTFYQHVKHAAPQDPVIFNCQMGAGRTTTGMVIACLVRMYTIGDGRMPNLHEMVGSASHPAGASPRSMTSDDIAGGSPHGSDDEAGENLNDQQPSSFADHTDDGNPAEVESLRDGDYVAVRRFVRILERGDDAKGVLDAVVDQCGSLINLRTAIMRYRKPKRWFTFFRPEINVRHSAFKRASAYLERYCLLIAFAAFLERNWQTGHAITFREWMSARPDVCQARDLIHRNPVDALAPVAPATFPPRLLSSERQNSREVEISEQQTVLARRRGSTLSRRSILKGYLPQASTRFTAMTVDGVTDIRHARGLPVYTMGTASVQGTRNLLSKLGARPGGPSHVIVSDLREELVAYVSGQPYLRRELEMPSAALHHAGIQAAKLEDLERRLRSDILNEAAANDGRVLCHREQPPTTSHRSSSSQMSGSPTTPAGNPRSSRRPARSNGPGTPAQLGQQRMGNAPQISPLSRPQSTNETEPALVEPSGEASGSGANEGERPMHLGPVRQGSDLGEDITQKEDVQPDDRVTAFWETIGDTNSLDQGVATPLEVYQGLVAEGYQLSYRRLPLSRERTPVAADLDALNTQLMVQPEDQQVVHLIVARTAAGSSARFVAAFACMFLGEAKVSQQMNSGSSGALTDLLSESLSPMTSLNPARSRLMRHSTGSALRSNNSWLEEEHGVERTASLMGEYRGIMTLCRVLPKGTMAKLSVDDAIDRCTPQIGNIREDIRKCKEIAETRAPSPTRASPGPSGGVSPFDRLAGHSVAAAARALGLHYLQRYFYLVTFGCYLDMPSARTTSFARWMSERRELKHLLHTLSLEVAT</sequence>
<dbReference type="SMART" id="SM01301">
    <property type="entry name" value="PTPlike_phytase"/>
    <property type="match status" value="3"/>
</dbReference>
<gene>
    <name evidence="2" type="ORF">WJX84_005967</name>
</gene>
<feature type="region of interest" description="Disordered" evidence="1">
    <location>
        <begin position="414"/>
        <end position="465"/>
    </location>
</feature>
<comment type="caution">
    <text evidence="2">The sequence shown here is derived from an EMBL/GenBank/DDBJ whole genome shotgun (WGS) entry which is preliminary data.</text>
</comment>
<dbReference type="CDD" id="cd14496">
    <property type="entry name" value="PTP_paladin"/>
    <property type="match status" value="2"/>
</dbReference>
<feature type="region of interest" description="Disordered" evidence="1">
    <location>
        <begin position="731"/>
        <end position="791"/>
    </location>
</feature>
<proteinExistence type="predicted"/>
<keyword evidence="3" id="KW-1185">Reference proteome</keyword>
<dbReference type="InterPro" id="IPR029021">
    <property type="entry name" value="Prot-tyrosine_phosphatase-like"/>
</dbReference>
<dbReference type="EMBL" id="JALJOV010000054">
    <property type="protein sequence ID" value="KAK9867936.1"/>
    <property type="molecule type" value="Genomic_DNA"/>
</dbReference>
<dbReference type="PANTHER" id="PTHR23339">
    <property type="entry name" value="TYROSINE SPECIFIC PROTEIN PHOSPHATASE AND DUAL SPECIFICITY PROTEIN PHOSPHATASE"/>
    <property type="match status" value="1"/>
</dbReference>
<dbReference type="Pfam" id="PF14566">
    <property type="entry name" value="PTPlike_phytase"/>
    <property type="match status" value="3"/>
</dbReference>
<name>A0AAW1TGE0_9CHLO</name>
<dbReference type="Proteomes" id="UP001485043">
    <property type="component" value="Unassembled WGS sequence"/>
</dbReference>
<reference evidence="2 3" key="1">
    <citation type="journal article" date="2024" name="Nat. Commun.">
        <title>Phylogenomics reveals the evolutionary origins of lichenization in chlorophyte algae.</title>
        <authorList>
            <person name="Puginier C."/>
            <person name="Libourel C."/>
            <person name="Otte J."/>
            <person name="Skaloud P."/>
            <person name="Haon M."/>
            <person name="Grisel S."/>
            <person name="Petersen M."/>
            <person name="Berrin J.G."/>
            <person name="Delaux P.M."/>
            <person name="Dal Grande F."/>
            <person name="Keller J."/>
        </authorList>
    </citation>
    <scope>NUCLEOTIDE SEQUENCE [LARGE SCALE GENOMIC DNA]</scope>
    <source>
        <strain evidence="2 3">SAG 2523</strain>
    </source>
</reference>
<feature type="region of interest" description="Disordered" evidence="1">
    <location>
        <begin position="1079"/>
        <end position="1196"/>
    </location>
</feature>
<feature type="compositionally biased region" description="Polar residues" evidence="1">
    <location>
        <begin position="1128"/>
        <end position="1152"/>
    </location>
</feature>
<feature type="compositionally biased region" description="Low complexity" evidence="1">
    <location>
        <begin position="1158"/>
        <end position="1169"/>
    </location>
</feature>